<dbReference type="InterPro" id="IPR011013">
    <property type="entry name" value="Gal_mutarotase_sf_dom"/>
</dbReference>
<dbReference type="SMART" id="SM00872">
    <property type="entry name" value="Alpha-mann_mid"/>
    <property type="match status" value="1"/>
</dbReference>
<dbReference type="Pfam" id="PF01074">
    <property type="entry name" value="Glyco_hydro_38N"/>
    <property type="match status" value="1"/>
</dbReference>
<evidence type="ECO:0000256" key="1">
    <source>
        <dbReference type="ARBA" id="ARBA00009792"/>
    </source>
</evidence>
<dbReference type="PANTHER" id="PTHR46017:SF2">
    <property type="entry name" value="MANNOSYLGLYCERATE HYDROLASE"/>
    <property type="match status" value="1"/>
</dbReference>
<keyword evidence="7" id="KW-1185">Reference proteome</keyword>
<dbReference type="SUPFAM" id="SSF88688">
    <property type="entry name" value="Families 57/38 glycoside transferase middle domain"/>
    <property type="match status" value="1"/>
</dbReference>
<sequence>MTKINIVNHTHWDREWYFSTMDALLLSDQVFEDVLIELEENIDARFCLDGQASIIEDYLSIRPERLPQIKKLVEEGRLLIGPWYTQTDAQLVCGESILRNLSIGIHETNKIGKHMEVGYLPDTFGFNAQMPTILRNCNIDNIIFWRGINLDKHVKSPYFKWKGLGNEEVYAANLIDGYGSIPRLFTNEEFLNNKLFKLADKIKSMTDLDEILIPIGNDQVEITCNIKNKIDEINKISDDEYVQSTYLDFIDYIRKNSEKLERYEGEFREPKTGRIHKTIGSVRYDIKKMNFDMEQSLLKRVEPLYAIAESLGIKISKNLITTAWKKIMEGQAHDGMAGCITDDVANDVLYRMKQAREIVDGIENLVKKRIAEGLKLSKDEILVFNTLPYKYDGFKVVEFLSSTKDKFVADVEKCTVLDIHEYEGKENILIEAPEGNYFINEDGYYKITALIKTTLPSMGYKVFKLSEGKVDIIENSNNLEIKNDNYKIFVENEKLCVELKDGRKIEDFITFENCGNDGDTYDFSPLRGDSNITFRIVEGIRKASEGIEKLELSGRVLLPKDLESRLDRNELKPLDIKLIISLLKDDELINCRIIVDNNILSHRLRACIKSDILSNESIASIPFGYIKRPILNGKIGDWNSSYLEIPIDIEVFEGTVSITDDKNTLSIYSKGIKEYQVIEDRMYLTLLSTTSQLGKPNLLYRPGRASGDTTKQGHVMIATPNAEQLGKNEFEFSISLLEESFNENKVEKRYEKVNSQNIFYQLQGLNKFINRLDNKIQNSRTKLDLKREYSLLEFDKNICISSISASLKDNAILLRMKNCSNEELIVDRYDFNKFKRWEIVNAIEEVQDNSKLVIDPYNIITIKLYF</sequence>
<dbReference type="PANTHER" id="PTHR46017">
    <property type="entry name" value="ALPHA-MANNOSIDASE 2C1"/>
    <property type="match status" value="1"/>
</dbReference>
<dbReference type="GO" id="GO:0006013">
    <property type="term" value="P:mannose metabolic process"/>
    <property type="evidence" value="ECO:0007669"/>
    <property type="project" value="InterPro"/>
</dbReference>
<dbReference type="SUPFAM" id="SSF88713">
    <property type="entry name" value="Glycoside hydrolase/deacetylase"/>
    <property type="match status" value="1"/>
</dbReference>
<reference evidence="6 7" key="1">
    <citation type="submission" date="2019-04" db="EMBL/GenBank/DDBJ databases">
        <title>Microbes associate with the intestines of laboratory mice.</title>
        <authorList>
            <person name="Navarre W."/>
            <person name="Wong E."/>
            <person name="Huang K."/>
            <person name="Tropini C."/>
            <person name="Ng K."/>
            <person name="Yu B."/>
        </authorList>
    </citation>
    <scope>NUCLEOTIDE SEQUENCE [LARGE SCALE GENOMIC DNA]</scope>
    <source>
        <strain evidence="6 7">NM50_B9-20</strain>
    </source>
</reference>
<dbReference type="InterPro" id="IPR028995">
    <property type="entry name" value="Glyco_hydro_57/38_cen_sf"/>
</dbReference>
<dbReference type="GO" id="GO:0004559">
    <property type="term" value="F:alpha-mannosidase activity"/>
    <property type="evidence" value="ECO:0007669"/>
    <property type="project" value="InterPro"/>
</dbReference>
<dbReference type="Pfam" id="PF07748">
    <property type="entry name" value="Glyco_hydro_38C"/>
    <property type="match status" value="1"/>
</dbReference>
<keyword evidence="2" id="KW-0479">Metal-binding</keyword>
<dbReference type="Gene3D" id="2.70.98.30">
    <property type="entry name" value="Golgi alpha-mannosidase II, domain 4"/>
    <property type="match status" value="1"/>
</dbReference>
<dbReference type="Pfam" id="PF09261">
    <property type="entry name" value="Alpha-mann_mid"/>
    <property type="match status" value="1"/>
</dbReference>
<evidence type="ECO:0000256" key="3">
    <source>
        <dbReference type="ARBA" id="ARBA00022801"/>
    </source>
</evidence>
<dbReference type="InterPro" id="IPR011682">
    <property type="entry name" value="Glyco_hydro_38_C"/>
</dbReference>
<evidence type="ECO:0000256" key="4">
    <source>
        <dbReference type="ARBA" id="ARBA00023295"/>
    </source>
</evidence>
<dbReference type="Proteomes" id="UP000306888">
    <property type="component" value="Unassembled WGS sequence"/>
</dbReference>
<evidence type="ECO:0000259" key="5">
    <source>
        <dbReference type="SMART" id="SM00872"/>
    </source>
</evidence>
<protein>
    <submittedName>
        <fullName evidence="6">Alpha-mannosidase</fullName>
    </submittedName>
</protein>
<dbReference type="EMBL" id="SRYR01000007">
    <property type="protein sequence ID" value="TGY41549.1"/>
    <property type="molecule type" value="Genomic_DNA"/>
</dbReference>
<keyword evidence="3" id="KW-0378">Hydrolase</keyword>
<evidence type="ECO:0000256" key="2">
    <source>
        <dbReference type="ARBA" id="ARBA00022723"/>
    </source>
</evidence>
<comment type="caution">
    <text evidence="6">The sequence shown here is derived from an EMBL/GenBank/DDBJ whole genome shotgun (WGS) entry which is preliminary data.</text>
</comment>
<dbReference type="InterPro" id="IPR015341">
    <property type="entry name" value="Glyco_hydro_38_cen"/>
</dbReference>
<dbReference type="GO" id="GO:0046872">
    <property type="term" value="F:metal ion binding"/>
    <property type="evidence" value="ECO:0007669"/>
    <property type="project" value="UniProtKB-KW"/>
</dbReference>
<keyword evidence="4" id="KW-0326">Glycosidase</keyword>
<dbReference type="CDD" id="cd10815">
    <property type="entry name" value="GH38N_AMII_EcMngB_like"/>
    <property type="match status" value="1"/>
</dbReference>
<dbReference type="InterPro" id="IPR027291">
    <property type="entry name" value="Glyco_hydro_38_N_sf"/>
</dbReference>
<evidence type="ECO:0000313" key="6">
    <source>
        <dbReference type="EMBL" id="TGY41549.1"/>
    </source>
</evidence>
<dbReference type="InterPro" id="IPR037094">
    <property type="entry name" value="Glyco_hydro_38_cen_sf"/>
</dbReference>
<name>A0A4S2DHH0_9CLOT</name>
<evidence type="ECO:0000313" key="7">
    <source>
        <dbReference type="Proteomes" id="UP000306888"/>
    </source>
</evidence>
<dbReference type="InterPro" id="IPR011330">
    <property type="entry name" value="Glyco_hydro/deAcase_b/a-brl"/>
</dbReference>
<comment type="similarity">
    <text evidence="1">Belongs to the glycosyl hydrolase 38 family.</text>
</comment>
<accession>A0A4S2DHH0</accession>
<dbReference type="AlphaFoldDB" id="A0A4S2DHH0"/>
<dbReference type="GO" id="GO:0009313">
    <property type="term" value="P:oligosaccharide catabolic process"/>
    <property type="evidence" value="ECO:0007669"/>
    <property type="project" value="TreeGrafter"/>
</dbReference>
<dbReference type="OrthoDB" id="9764050at2"/>
<dbReference type="SUPFAM" id="SSF74650">
    <property type="entry name" value="Galactose mutarotase-like"/>
    <property type="match status" value="1"/>
</dbReference>
<dbReference type="InterPro" id="IPR000602">
    <property type="entry name" value="Glyco_hydro_38_N"/>
</dbReference>
<gene>
    <name evidence="6" type="ORF">E5347_12535</name>
</gene>
<dbReference type="GO" id="GO:0030246">
    <property type="term" value="F:carbohydrate binding"/>
    <property type="evidence" value="ECO:0007669"/>
    <property type="project" value="InterPro"/>
</dbReference>
<dbReference type="RefSeq" id="WP_136007570.1">
    <property type="nucleotide sequence ID" value="NZ_SRYR01000007.1"/>
</dbReference>
<organism evidence="6 7">
    <name type="scientific">Clostridium sartagoforme</name>
    <dbReference type="NCBI Taxonomy" id="84031"/>
    <lineage>
        <taxon>Bacteria</taxon>
        <taxon>Bacillati</taxon>
        <taxon>Bacillota</taxon>
        <taxon>Clostridia</taxon>
        <taxon>Eubacteriales</taxon>
        <taxon>Clostridiaceae</taxon>
        <taxon>Clostridium</taxon>
    </lineage>
</organism>
<dbReference type="Gene3D" id="1.20.1270.50">
    <property type="entry name" value="Glycoside hydrolase family 38, central domain"/>
    <property type="match status" value="1"/>
</dbReference>
<dbReference type="Gene3D" id="3.20.110.10">
    <property type="entry name" value="Glycoside hydrolase 38, N terminal domain"/>
    <property type="match status" value="1"/>
</dbReference>
<feature type="domain" description="Glycoside hydrolase family 38 central" evidence="5">
    <location>
        <begin position="274"/>
        <end position="352"/>
    </location>
</feature>
<proteinExistence type="inferred from homology"/>